<organism evidence="1">
    <name type="scientific">Arundo donax</name>
    <name type="common">Giant reed</name>
    <name type="synonym">Donax arundinaceus</name>
    <dbReference type="NCBI Taxonomy" id="35708"/>
    <lineage>
        <taxon>Eukaryota</taxon>
        <taxon>Viridiplantae</taxon>
        <taxon>Streptophyta</taxon>
        <taxon>Embryophyta</taxon>
        <taxon>Tracheophyta</taxon>
        <taxon>Spermatophyta</taxon>
        <taxon>Magnoliopsida</taxon>
        <taxon>Liliopsida</taxon>
        <taxon>Poales</taxon>
        <taxon>Poaceae</taxon>
        <taxon>PACMAD clade</taxon>
        <taxon>Arundinoideae</taxon>
        <taxon>Arundineae</taxon>
        <taxon>Arundo</taxon>
    </lineage>
</organism>
<reference evidence="1" key="2">
    <citation type="journal article" date="2015" name="Data Brief">
        <title>Shoot transcriptome of the giant reed, Arundo donax.</title>
        <authorList>
            <person name="Barrero R.A."/>
            <person name="Guerrero F.D."/>
            <person name="Moolhuijzen P."/>
            <person name="Goolsby J.A."/>
            <person name="Tidwell J."/>
            <person name="Bellgard S.E."/>
            <person name="Bellgard M.I."/>
        </authorList>
    </citation>
    <scope>NUCLEOTIDE SEQUENCE</scope>
    <source>
        <tissue evidence="1">Shoot tissue taken approximately 20 cm above the soil surface</tissue>
    </source>
</reference>
<reference evidence="1" key="1">
    <citation type="submission" date="2014-09" db="EMBL/GenBank/DDBJ databases">
        <authorList>
            <person name="Magalhaes I.L.F."/>
            <person name="Oliveira U."/>
            <person name="Santos F.R."/>
            <person name="Vidigal T.H.D.A."/>
            <person name="Brescovit A.D."/>
            <person name="Santos A.J."/>
        </authorList>
    </citation>
    <scope>NUCLEOTIDE SEQUENCE</scope>
    <source>
        <tissue evidence="1">Shoot tissue taken approximately 20 cm above the soil surface</tissue>
    </source>
</reference>
<name>A0A0A9GRJ1_ARUDO</name>
<proteinExistence type="predicted"/>
<dbReference type="EMBL" id="GBRH01170116">
    <property type="protein sequence ID" value="JAE27780.1"/>
    <property type="molecule type" value="Transcribed_RNA"/>
</dbReference>
<protein>
    <submittedName>
        <fullName evidence="1">Uncharacterized protein</fullName>
    </submittedName>
</protein>
<accession>A0A0A9GRJ1</accession>
<sequence>MPILQLSKIP</sequence>
<evidence type="ECO:0000313" key="1">
    <source>
        <dbReference type="EMBL" id="JAE27780.1"/>
    </source>
</evidence>